<keyword evidence="1 2" id="KW-0238">DNA-binding</keyword>
<evidence type="ECO:0000313" key="6">
    <source>
        <dbReference type="Proteomes" id="UP000015455"/>
    </source>
</evidence>
<dbReference type="GO" id="GO:0009295">
    <property type="term" value="C:nucleoid"/>
    <property type="evidence" value="ECO:0007669"/>
    <property type="project" value="TreeGrafter"/>
</dbReference>
<dbReference type="PROSITE" id="PS50935">
    <property type="entry name" value="SSB"/>
    <property type="match status" value="1"/>
</dbReference>
<gene>
    <name evidence="5" type="ORF">M622_18900</name>
</gene>
<dbReference type="eggNOG" id="COG0629">
    <property type="taxonomic scope" value="Bacteria"/>
</dbReference>
<proteinExistence type="inferred from homology"/>
<dbReference type="STRING" id="1348657.M622_18900"/>
<dbReference type="CDD" id="cd04496">
    <property type="entry name" value="SSB_OBF"/>
    <property type="match status" value="1"/>
</dbReference>
<accession>T0AUL0</accession>
<comment type="subunit">
    <text evidence="2">Homotetramer.</text>
</comment>
<dbReference type="GO" id="GO:0006260">
    <property type="term" value="P:DNA replication"/>
    <property type="evidence" value="ECO:0007669"/>
    <property type="project" value="InterPro"/>
</dbReference>
<dbReference type="HAMAP" id="MF_00984">
    <property type="entry name" value="SSB"/>
    <property type="match status" value="1"/>
</dbReference>
<organism evidence="5 6">
    <name type="scientific">Thauera terpenica 58Eu</name>
    <dbReference type="NCBI Taxonomy" id="1348657"/>
    <lineage>
        <taxon>Bacteria</taxon>
        <taxon>Pseudomonadati</taxon>
        <taxon>Pseudomonadota</taxon>
        <taxon>Betaproteobacteria</taxon>
        <taxon>Rhodocyclales</taxon>
        <taxon>Zoogloeaceae</taxon>
        <taxon>Thauera</taxon>
    </lineage>
</organism>
<comment type="caution">
    <text evidence="2">Lacks conserved residue(s) required for the propagation of feature annotation.</text>
</comment>
<dbReference type="OrthoDB" id="9809878at2"/>
<dbReference type="AlphaFoldDB" id="T0AUL0"/>
<comment type="caution">
    <text evidence="5">The sequence shown here is derived from an EMBL/GenBank/DDBJ whole genome shotgun (WGS) entry which is preliminary data.</text>
</comment>
<keyword evidence="6" id="KW-1185">Reference proteome</keyword>
<feature type="region of interest" description="Disordered" evidence="4">
    <location>
        <begin position="112"/>
        <end position="138"/>
    </location>
</feature>
<dbReference type="PIRSF" id="PIRSF002070">
    <property type="entry name" value="SSB"/>
    <property type="match status" value="1"/>
</dbReference>
<sequence>MASLNKTALIGNVGADPEIRYMPDGTPTAMISVATTDTWKDKATGEKKEKTEWHRVVFFKGLAEVVGEYIKKGSQIYIEGKLRTRKWTDKDGIDRYTTEIVGREMQMLGKKAANEVPNAPRADVPPTAGDMDDSDIPF</sequence>
<dbReference type="InterPro" id="IPR012340">
    <property type="entry name" value="NA-bd_OB-fold"/>
</dbReference>
<reference evidence="5 6" key="1">
    <citation type="submission" date="2013-06" db="EMBL/GenBank/DDBJ databases">
        <title>Draft genome sequence of Thauera terpenica.</title>
        <authorList>
            <person name="Liu B."/>
            <person name="Frostegard A.H."/>
            <person name="Shapleigh J.P."/>
        </authorList>
    </citation>
    <scope>NUCLEOTIDE SEQUENCE [LARGE SCALE GENOMIC DNA]</scope>
    <source>
        <strain evidence="5 6">58Eu</strain>
    </source>
</reference>
<dbReference type="NCBIfam" id="TIGR00621">
    <property type="entry name" value="ssb"/>
    <property type="match status" value="1"/>
</dbReference>
<dbReference type="Pfam" id="PF00436">
    <property type="entry name" value="SSB"/>
    <property type="match status" value="1"/>
</dbReference>
<protein>
    <recommendedName>
        <fullName evidence="2 3">Single-stranded DNA-binding protein</fullName>
        <shortName evidence="2">SSB</shortName>
    </recommendedName>
</protein>
<evidence type="ECO:0000256" key="2">
    <source>
        <dbReference type="HAMAP-Rule" id="MF_00984"/>
    </source>
</evidence>
<dbReference type="InterPro" id="IPR000424">
    <property type="entry name" value="Primosome_PriB/ssb"/>
</dbReference>
<dbReference type="Proteomes" id="UP000015455">
    <property type="component" value="Unassembled WGS sequence"/>
</dbReference>
<dbReference type="SUPFAM" id="SSF50249">
    <property type="entry name" value="Nucleic acid-binding proteins"/>
    <property type="match status" value="1"/>
</dbReference>
<evidence type="ECO:0000256" key="3">
    <source>
        <dbReference type="PIRNR" id="PIRNR002070"/>
    </source>
</evidence>
<evidence type="ECO:0000256" key="4">
    <source>
        <dbReference type="SAM" id="MobiDB-lite"/>
    </source>
</evidence>
<dbReference type="Gene3D" id="2.40.50.140">
    <property type="entry name" value="Nucleic acid-binding proteins"/>
    <property type="match status" value="1"/>
</dbReference>
<dbReference type="PANTHER" id="PTHR10302:SF27">
    <property type="entry name" value="SINGLE-STRANDED DNA-BINDING PROTEIN"/>
    <property type="match status" value="1"/>
</dbReference>
<dbReference type="GO" id="GO:0003697">
    <property type="term" value="F:single-stranded DNA binding"/>
    <property type="evidence" value="ECO:0007669"/>
    <property type="project" value="UniProtKB-UniRule"/>
</dbReference>
<dbReference type="EMBL" id="ATJV01000087">
    <property type="protein sequence ID" value="EPZ14328.1"/>
    <property type="molecule type" value="Genomic_DNA"/>
</dbReference>
<dbReference type="InterPro" id="IPR011344">
    <property type="entry name" value="ssDNA-bd"/>
</dbReference>
<dbReference type="RefSeq" id="WP_021250595.1">
    <property type="nucleotide sequence ID" value="NZ_ATJV01000087.1"/>
</dbReference>
<name>T0AUL0_9RHOO</name>
<evidence type="ECO:0000313" key="5">
    <source>
        <dbReference type="EMBL" id="EPZ14328.1"/>
    </source>
</evidence>
<dbReference type="PATRIC" id="fig|1348657.5.peg.3193"/>
<dbReference type="PANTHER" id="PTHR10302">
    <property type="entry name" value="SINGLE-STRANDED DNA-BINDING PROTEIN"/>
    <property type="match status" value="1"/>
</dbReference>
<evidence type="ECO:0000256" key="1">
    <source>
        <dbReference type="ARBA" id="ARBA00023125"/>
    </source>
</evidence>